<dbReference type="RefSeq" id="WP_344017522.1">
    <property type="nucleotide sequence ID" value="NZ_BAAAJK010000001.1"/>
</dbReference>
<organism evidence="4 5">
    <name type="scientific">Pseudonocardia kongjuensis</name>
    <dbReference type="NCBI Taxonomy" id="102227"/>
    <lineage>
        <taxon>Bacteria</taxon>
        <taxon>Bacillati</taxon>
        <taxon>Actinomycetota</taxon>
        <taxon>Actinomycetes</taxon>
        <taxon>Pseudonocardiales</taxon>
        <taxon>Pseudonocardiaceae</taxon>
        <taxon>Pseudonocardia</taxon>
    </lineage>
</organism>
<keyword evidence="5" id="KW-1185">Reference proteome</keyword>
<reference evidence="5" key="1">
    <citation type="journal article" date="2019" name="Int. J. Syst. Evol. Microbiol.">
        <title>The Global Catalogue of Microorganisms (GCM) 10K type strain sequencing project: providing services to taxonomists for standard genome sequencing and annotation.</title>
        <authorList>
            <consortium name="The Broad Institute Genomics Platform"/>
            <consortium name="The Broad Institute Genome Sequencing Center for Infectious Disease"/>
            <person name="Wu L."/>
            <person name="Ma J."/>
        </authorList>
    </citation>
    <scope>NUCLEOTIDE SEQUENCE [LARGE SCALE GENOMIC DNA]</scope>
    <source>
        <strain evidence="5">JCM 11896</strain>
    </source>
</reference>
<evidence type="ECO:0000256" key="2">
    <source>
        <dbReference type="SAM" id="Phobius"/>
    </source>
</evidence>
<accession>A0ABP4I307</accession>
<feature type="transmembrane region" description="Helical" evidence="2">
    <location>
        <begin position="205"/>
        <end position="228"/>
    </location>
</feature>
<evidence type="ECO:0000259" key="3">
    <source>
        <dbReference type="Pfam" id="PF14230"/>
    </source>
</evidence>
<evidence type="ECO:0000313" key="5">
    <source>
        <dbReference type="Proteomes" id="UP001501414"/>
    </source>
</evidence>
<keyword evidence="2" id="KW-0472">Membrane</keyword>
<feature type="compositionally biased region" description="Low complexity" evidence="1">
    <location>
        <begin position="160"/>
        <end position="171"/>
    </location>
</feature>
<evidence type="ECO:0000313" key="4">
    <source>
        <dbReference type="EMBL" id="GAA1379138.1"/>
    </source>
</evidence>
<evidence type="ECO:0000256" key="1">
    <source>
        <dbReference type="SAM" id="MobiDB-lite"/>
    </source>
</evidence>
<dbReference type="EMBL" id="BAAAJK010000001">
    <property type="protein sequence ID" value="GAA1379138.1"/>
    <property type="molecule type" value="Genomic_DNA"/>
</dbReference>
<feature type="region of interest" description="Disordered" evidence="1">
    <location>
        <begin position="1"/>
        <end position="198"/>
    </location>
</feature>
<sequence>MSNPQGPERRGADDADATEQTGEIPAWGTPPPGGWGADPESTGAWAPGWDGDEDRARQADTGGWAQQDAGGWAGTRQDGAGGWAGTQQDDAAGGWAGTPQDAGGGWGAAPQRDPGAGDPAGAQQDGAPWGDEAPQAQDDTWAVPTGRRRRRRAAEEPTDAVPASSPSSAWAGDTTTAQPADGGWGADQPWAPPEKVQRPSGTRTWILAGGAVLLVAVLALSAFVWPAWAITRQLDQTALQAGVNQVLTEDYGLEVGAVQCPDDVVVSAGTAFSCQAVVDGEQVEVPGLVTSDEGDYQVNRV</sequence>
<protein>
    <recommendedName>
        <fullName evidence="3">DUF4333 domain-containing protein</fullName>
    </recommendedName>
</protein>
<dbReference type="Proteomes" id="UP001501414">
    <property type="component" value="Unassembled WGS sequence"/>
</dbReference>
<name>A0ABP4I307_9PSEU</name>
<feature type="domain" description="DUF4333" evidence="3">
    <location>
        <begin position="219"/>
        <end position="294"/>
    </location>
</feature>
<feature type="compositionally biased region" description="Low complexity" evidence="1">
    <location>
        <begin position="59"/>
        <end position="70"/>
    </location>
</feature>
<dbReference type="Pfam" id="PF14230">
    <property type="entry name" value="DUF4333"/>
    <property type="match status" value="1"/>
</dbReference>
<comment type="caution">
    <text evidence="4">The sequence shown here is derived from an EMBL/GenBank/DDBJ whole genome shotgun (WGS) entry which is preliminary data.</text>
</comment>
<feature type="compositionally biased region" description="Low complexity" evidence="1">
    <location>
        <begin position="108"/>
        <end position="128"/>
    </location>
</feature>
<keyword evidence="2" id="KW-1133">Transmembrane helix</keyword>
<keyword evidence="2" id="KW-0812">Transmembrane</keyword>
<proteinExistence type="predicted"/>
<dbReference type="InterPro" id="IPR025637">
    <property type="entry name" value="DUF4333"/>
</dbReference>
<gene>
    <name evidence="4" type="ORF">GCM10009613_01330</name>
</gene>